<gene>
    <name evidence="2" type="ORF">BSL78_28918</name>
</gene>
<dbReference type="EMBL" id="MRZV01002233">
    <property type="protein sequence ID" value="PIK34251.1"/>
    <property type="molecule type" value="Genomic_DNA"/>
</dbReference>
<evidence type="ECO:0000313" key="3">
    <source>
        <dbReference type="Proteomes" id="UP000230750"/>
    </source>
</evidence>
<feature type="non-terminal residue" evidence="2">
    <location>
        <position position="286"/>
    </location>
</feature>
<feature type="compositionally biased region" description="Basic residues" evidence="1">
    <location>
        <begin position="164"/>
        <end position="179"/>
    </location>
</feature>
<organism evidence="2 3">
    <name type="scientific">Stichopus japonicus</name>
    <name type="common">Sea cucumber</name>
    <dbReference type="NCBI Taxonomy" id="307972"/>
    <lineage>
        <taxon>Eukaryota</taxon>
        <taxon>Metazoa</taxon>
        <taxon>Echinodermata</taxon>
        <taxon>Eleutherozoa</taxon>
        <taxon>Echinozoa</taxon>
        <taxon>Holothuroidea</taxon>
        <taxon>Aspidochirotacea</taxon>
        <taxon>Aspidochirotida</taxon>
        <taxon>Stichopodidae</taxon>
        <taxon>Apostichopus</taxon>
    </lineage>
</organism>
<protein>
    <submittedName>
        <fullName evidence="2">Uncharacterized protein</fullName>
    </submittedName>
</protein>
<feature type="region of interest" description="Disordered" evidence="1">
    <location>
        <begin position="155"/>
        <end position="194"/>
    </location>
</feature>
<feature type="region of interest" description="Disordered" evidence="1">
    <location>
        <begin position="1"/>
        <end position="23"/>
    </location>
</feature>
<feature type="region of interest" description="Disordered" evidence="1">
    <location>
        <begin position="214"/>
        <end position="234"/>
    </location>
</feature>
<dbReference type="Proteomes" id="UP000230750">
    <property type="component" value="Unassembled WGS sequence"/>
</dbReference>
<dbReference type="AlphaFoldDB" id="A0A2G8JER4"/>
<evidence type="ECO:0000256" key="1">
    <source>
        <dbReference type="SAM" id="MobiDB-lite"/>
    </source>
</evidence>
<feature type="compositionally biased region" description="Polar residues" evidence="1">
    <location>
        <begin position="83"/>
        <end position="92"/>
    </location>
</feature>
<feature type="compositionally biased region" description="Basic and acidic residues" evidence="1">
    <location>
        <begin position="180"/>
        <end position="192"/>
    </location>
</feature>
<evidence type="ECO:0000313" key="2">
    <source>
        <dbReference type="EMBL" id="PIK34251.1"/>
    </source>
</evidence>
<comment type="caution">
    <text evidence="2">The sequence shown here is derived from an EMBL/GenBank/DDBJ whole genome shotgun (WGS) entry which is preliminary data.</text>
</comment>
<sequence length="286" mass="31145">MFEGNQEKWMKVGKTGGKRRKEEIIMKDEPSVRGDAKPQVLQAINMKDEPSVRGDAQPQVLNDGPAHTADLKYIPEAQKCEQKNLTNKSSDVSTEKPPGDGHWLKKGQTVSGVHPAAVTPVKTPLHVSVHPWNSPPAGSVKGSGLKEIMAAEIASMSPETSGGGHKKWSSGSGKKSKSQRRLDSQIKQEPVEPAKPAWGGCFGDMFEVRRNNNVPTKTQNTSTSASPVSPQSPNQFRVFPKSVVANWLRRRTRDSRIAGSILPSSLRNCHWAQYIMLPTGGIVSGQ</sequence>
<feature type="region of interest" description="Disordered" evidence="1">
    <location>
        <begin position="80"/>
        <end position="101"/>
    </location>
</feature>
<proteinExistence type="predicted"/>
<name>A0A2G8JER4_STIJA</name>
<accession>A0A2G8JER4</accession>
<feature type="compositionally biased region" description="Basic and acidic residues" evidence="1">
    <location>
        <begin position="1"/>
        <end position="10"/>
    </location>
</feature>
<reference evidence="2 3" key="1">
    <citation type="journal article" date="2017" name="PLoS Biol.">
        <title>The sea cucumber genome provides insights into morphological evolution and visceral regeneration.</title>
        <authorList>
            <person name="Zhang X."/>
            <person name="Sun L."/>
            <person name="Yuan J."/>
            <person name="Sun Y."/>
            <person name="Gao Y."/>
            <person name="Zhang L."/>
            <person name="Li S."/>
            <person name="Dai H."/>
            <person name="Hamel J.F."/>
            <person name="Liu C."/>
            <person name="Yu Y."/>
            <person name="Liu S."/>
            <person name="Lin W."/>
            <person name="Guo K."/>
            <person name="Jin S."/>
            <person name="Xu P."/>
            <person name="Storey K.B."/>
            <person name="Huan P."/>
            <person name="Zhang T."/>
            <person name="Zhou Y."/>
            <person name="Zhang J."/>
            <person name="Lin C."/>
            <person name="Li X."/>
            <person name="Xing L."/>
            <person name="Huo D."/>
            <person name="Sun M."/>
            <person name="Wang L."/>
            <person name="Mercier A."/>
            <person name="Li F."/>
            <person name="Yang H."/>
            <person name="Xiang J."/>
        </authorList>
    </citation>
    <scope>NUCLEOTIDE SEQUENCE [LARGE SCALE GENOMIC DNA]</scope>
    <source>
        <strain evidence="2">Shaxun</strain>
        <tissue evidence="2">Muscle</tissue>
    </source>
</reference>
<keyword evidence="3" id="KW-1185">Reference proteome</keyword>